<dbReference type="AlphaFoldDB" id="A0AAW1EIG1"/>
<sequence length="133" mass="14376">MVKLGEIGQNCKAPTQIARYTPPSSSCNTAGSGDVKQNQVCWGSNPTTDVLPGESPLFFPLHSLPHCNPPLGEKHAEAPAAHSVVLYLLLSLFFVVPKVSQPVLGDILTPSCRWEALDRGSWCHNVDWNSQLG</sequence>
<name>A0AAW1EIG1_ZOAVI</name>
<organism evidence="1 2">
    <name type="scientific">Zoarces viviparus</name>
    <name type="common">Viviparous eelpout</name>
    <name type="synonym">Blennius viviparus</name>
    <dbReference type="NCBI Taxonomy" id="48416"/>
    <lineage>
        <taxon>Eukaryota</taxon>
        <taxon>Metazoa</taxon>
        <taxon>Chordata</taxon>
        <taxon>Craniata</taxon>
        <taxon>Vertebrata</taxon>
        <taxon>Euteleostomi</taxon>
        <taxon>Actinopterygii</taxon>
        <taxon>Neopterygii</taxon>
        <taxon>Teleostei</taxon>
        <taxon>Neoteleostei</taxon>
        <taxon>Acanthomorphata</taxon>
        <taxon>Eupercaria</taxon>
        <taxon>Perciformes</taxon>
        <taxon>Cottioidei</taxon>
        <taxon>Zoarcales</taxon>
        <taxon>Zoarcidae</taxon>
        <taxon>Zoarcinae</taxon>
        <taxon>Zoarces</taxon>
    </lineage>
</organism>
<gene>
    <name evidence="1" type="ORF">VZT92_018773</name>
</gene>
<reference evidence="1 2" key="1">
    <citation type="journal article" date="2024" name="Genome Biol. Evol.">
        <title>Chromosome-level genome assembly of the viviparous eelpout Zoarces viviparus.</title>
        <authorList>
            <person name="Fuhrmann N."/>
            <person name="Brasseur M.V."/>
            <person name="Bakowski C.E."/>
            <person name="Podsiadlowski L."/>
            <person name="Prost S."/>
            <person name="Krehenwinkel H."/>
            <person name="Mayer C."/>
        </authorList>
    </citation>
    <scope>NUCLEOTIDE SEQUENCE [LARGE SCALE GENOMIC DNA]</scope>
    <source>
        <strain evidence="1">NO-MEL_2022_Ind0_liver</strain>
    </source>
</reference>
<evidence type="ECO:0000313" key="2">
    <source>
        <dbReference type="Proteomes" id="UP001488805"/>
    </source>
</evidence>
<comment type="caution">
    <text evidence="1">The sequence shown here is derived from an EMBL/GenBank/DDBJ whole genome shotgun (WGS) entry which is preliminary data.</text>
</comment>
<keyword evidence="2" id="KW-1185">Reference proteome</keyword>
<proteinExistence type="predicted"/>
<accession>A0AAW1EIG1</accession>
<evidence type="ECO:0000313" key="1">
    <source>
        <dbReference type="EMBL" id="KAK9522298.1"/>
    </source>
</evidence>
<protein>
    <submittedName>
        <fullName evidence="1">Uncharacterized protein</fullName>
    </submittedName>
</protein>
<dbReference type="Proteomes" id="UP001488805">
    <property type="component" value="Unassembled WGS sequence"/>
</dbReference>
<dbReference type="EMBL" id="JBCEZU010000221">
    <property type="protein sequence ID" value="KAK9522298.1"/>
    <property type="molecule type" value="Genomic_DNA"/>
</dbReference>